<comment type="caution">
    <text evidence="2">The sequence shown here is derived from an EMBL/GenBank/DDBJ whole genome shotgun (WGS) entry which is preliminary data.</text>
</comment>
<evidence type="ECO:0000259" key="1">
    <source>
        <dbReference type="Pfam" id="PF01979"/>
    </source>
</evidence>
<dbReference type="InterPro" id="IPR011059">
    <property type="entry name" value="Metal-dep_hydrolase_composite"/>
</dbReference>
<dbReference type="OrthoDB" id="9797498at2"/>
<dbReference type="InterPro" id="IPR051781">
    <property type="entry name" value="Metallo-dep_Hydrolase"/>
</dbReference>
<dbReference type="InterPro" id="IPR006680">
    <property type="entry name" value="Amidohydro-rel"/>
</dbReference>
<dbReference type="Pfam" id="PF01979">
    <property type="entry name" value="Amidohydro_1"/>
    <property type="match status" value="1"/>
</dbReference>
<organism evidence="2 3">
    <name type="scientific">Siminovitchia terrae</name>
    <name type="common">Bacillus terrae</name>
    <dbReference type="NCBI Taxonomy" id="1914933"/>
    <lineage>
        <taxon>Bacteria</taxon>
        <taxon>Bacillati</taxon>
        <taxon>Bacillota</taxon>
        <taxon>Bacilli</taxon>
        <taxon>Bacillales</taxon>
        <taxon>Bacillaceae</taxon>
        <taxon>Siminovitchia</taxon>
    </lineage>
</organism>
<reference evidence="2 3" key="1">
    <citation type="submission" date="2018-12" db="EMBL/GenBank/DDBJ databases">
        <authorList>
            <person name="Sun L."/>
            <person name="Chen Z."/>
        </authorList>
    </citation>
    <scope>NUCLEOTIDE SEQUENCE [LARGE SCALE GENOMIC DNA]</scope>
    <source>
        <strain evidence="2 3">LMG 29736</strain>
    </source>
</reference>
<evidence type="ECO:0000313" key="3">
    <source>
        <dbReference type="Proteomes" id="UP000287296"/>
    </source>
</evidence>
<dbReference type="CDD" id="cd01292">
    <property type="entry name" value="metallo-dependent_hydrolases"/>
    <property type="match status" value="1"/>
</dbReference>
<proteinExistence type="predicted"/>
<gene>
    <name evidence="2" type="ORF">D5F11_023490</name>
</gene>
<dbReference type="Proteomes" id="UP000287296">
    <property type="component" value="Unassembled WGS sequence"/>
</dbReference>
<dbReference type="SUPFAM" id="SSF51556">
    <property type="entry name" value="Metallo-dependent hydrolases"/>
    <property type="match status" value="1"/>
</dbReference>
<dbReference type="PANTHER" id="PTHR43135:SF3">
    <property type="entry name" value="ALPHA-D-RIBOSE 1-METHYLPHOSPHONATE 5-TRIPHOSPHATE DIPHOSPHATASE"/>
    <property type="match status" value="1"/>
</dbReference>
<dbReference type="RefSeq" id="WP_120119119.1">
    <property type="nucleotide sequence ID" value="NZ_QYTW02000037.1"/>
</dbReference>
<evidence type="ECO:0000313" key="2">
    <source>
        <dbReference type="EMBL" id="RST57299.1"/>
    </source>
</evidence>
<dbReference type="Gene3D" id="2.30.40.10">
    <property type="entry name" value="Urease, subunit C, domain 1"/>
    <property type="match status" value="1"/>
</dbReference>
<sequence length="391" mass="41140">MTITALTNIGTIVSGDINHPIIEGNTIIVKEGVIEAAGTTNVLENYRVDVWIDVQGATVIPGLIDSHTHPVLGDYTPRQNSFNFLEGSVHGGVTSIISAGEVHTPGRPTDPAGVKALAVLAHKSFAKFRPKGIKVYAGALILEKGLVEEDFKELADEGLWLVGEVGLGSIKEAEEAAPMVEWAKKYGMKVAMHTGGISIPGSSIVTAEMVMNVAPTLSSHTNGGPTAISIKEIDKLIDESAIPLEIVQCGNMKAADHIARRLKENGQLERLILGTDSPSGSGVMPLGMLRTIVQTAAMSDIPAEQVIACATGNTSKVFELNTSMIAAGREADLVVIDSPIGSSGEDALSAIECGDIPAVAMVMIDGKVRVNQSRNTPPTARQPIYESGTMY</sequence>
<dbReference type="GO" id="GO:0016810">
    <property type="term" value="F:hydrolase activity, acting on carbon-nitrogen (but not peptide) bonds"/>
    <property type="evidence" value="ECO:0007669"/>
    <property type="project" value="InterPro"/>
</dbReference>
<feature type="domain" description="Amidohydrolase-related" evidence="1">
    <location>
        <begin position="58"/>
        <end position="368"/>
    </location>
</feature>
<dbReference type="Gene3D" id="3.20.20.140">
    <property type="entry name" value="Metal-dependent hydrolases"/>
    <property type="match status" value="1"/>
</dbReference>
<dbReference type="PANTHER" id="PTHR43135">
    <property type="entry name" value="ALPHA-D-RIBOSE 1-METHYLPHOSPHONATE 5-TRIPHOSPHATE DIPHOSPHATASE"/>
    <property type="match status" value="1"/>
</dbReference>
<name>A0A429X1C7_SIMTE</name>
<protein>
    <submittedName>
        <fullName evidence="2">Enamidase</fullName>
    </submittedName>
</protein>
<dbReference type="SUPFAM" id="SSF51338">
    <property type="entry name" value="Composite domain of metallo-dependent hydrolases"/>
    <property type="match status" value="1"/>
</dbReference>
<dbReference type="InterPro" id="IPR032466">
    <property type="entry name" value="Metal_Hydrolase"/>
</dbReference>
<dbReference type="AlphaFoldDB" id="A0A429X1C7"/>
<accession>A0A429X1C7</accession>
<dbReference type="EMBL" id="QYTW02000037">
    <property type="protein sequence ID" value="RST57299.1"/>
    <property type="molecule type" value="Genomic_DNA"/>
</dbReference>